<reference evidence="6 7" key="1">
    <citation type="submission" date="2024-01" db="EMBL/GenBank/DDBJ databases">
        <title>Sphingobacterium tenebrionis sp. nov., a novel endophyte isolated from tenebrio molitor intestines.</title>
        <authorList>
            <person name="Zhang C."/>
        </authorList>
    </citation>
    <scope>NUCLEOTIDE SEQUENCE [LARGE SCALE GENOMIC DNA]</scope>
    <source>
        <strain evidence="6 7">PU5-4</strain>
    </source>
</reference>
<proteinExistence type="predicted"/>
<dbReference type="Pfam" id="PF00072">
    <property type="entry name" value="Response_reg"/>
    <property type="match status" value="1"/>
</dbReference>
<evidence type="ECO:0000256" key="2">
    <source>
        <dbReference type="ARBA" id="ARBA00023125"/>
    </source>
</evidence>
<organism evidence="6 7">
    <name type="scientific">Sphingobacterium tenebrionis</name>
    <dbReference type="NCBI Taxonomy" id="3111775"/>
    <lineage>
        <taxon>Bacteria</taxon>
        <taxon>Pseudomonadati</taxon>
        <taxon>Bacteroidota</taxon>
        <taxon>Sphingobacteriia</taxon>
        <taxon>Sphingobacteriales</taxon>
        <taxon>Sphingobacteriaceae</taxon>
        <taxon>Sphingobacterium</taxon>
    </lineage>
</organism>
<name>A0ABU8I437_9SPHI</name>
<accession>A0ABU8I437</accession>
<dbReference type="InterPro" id="IPR051015">
    <property type="entry name" value="EvgA-like"/>
</dbReference>
<keyword evidence="2" id="KW-0238">DNA-binding</keyword>
<feature type="domain" description="Response regulatory" evidence="5">
    <location>
        <begin position="3"/>
        <end position="119"/>
    </location>
</feature>
<evidence type="ECO:0000259" key="5">
    <source>
        <dbReference type="PROSITE" id="PS50110"/>
    </source>
</evidence>
<dbReference type="InterPro" id="IPR058245">
    <property type="entry name" value="NreC/VraR/RcsB-like_REC"/>
</dbReference>
<dbReference type="CDD" id="cd17535">
    <property type="entry name" value="REC_NarL-like"/>
    <property type="match status" value="1"/>
</dbReference>
<dbReference type="EMBL" id="JAYLLN010000007">
    <property type="protein sequence ID" value="MEI5984273.1"/>
    <property type="molecule type" value="Genomic_DNA"/>
</dbReference>
<dbReference type="PROSITE" id="PS00622">
    <property type="entry name" value="HTH_LUXR_1"/>
    <property type="match status" value="1"/>
</dbReference>
<evidence type="ECO:0000259" key="4">
    <source>
        <dbReference type="PROSITE" id="PS50043"/>
    </source>
</evidence>
<gene>
    <name evidence="6" type="ORF">VJ786_05085</name>
</gene>
<evidence type="ECO:0000313" key="7">
    <source>
        <dbReference type="Proteomes" id="UP001363035"/>
    </source>
</evidence>
<dbReference type="SMART" id="SM00421">
    <property type="entry name" value="HTH_LUXR"/>
    <property type="match status" value="1"/>
</dbReference>
<evidence type="ECO:0000256" key="3">
    <source>
        <dbReference type="PROSITE-ProRule" id="PRU00169"/>
    </source>
</evidence>
<dbReference type="InterPro" id="IPR016032">
    <property type="entry name" value="Sig_transdc_resp-reg_C-effctor"/>
</dbReference>
<evidence type="ECO:0000313" key="6">
    <source>
        <dbReference type="EMBL" id="MEI5984273.1"/>
    </source>
</evidence>
<comment type="caution">
    <text evidence="6">The sequence shown here is derived from an EMBL/GenBank/DDBJ whole genome shotgun (WGS) entry which is preliminary data.</text>
</comment>
<dbReference type="Gene3D" id="3.40.50.2300">
    <property type="match status" value="1"/>
</dbReference>
<sequence>MIKLVNIDNHRLFSDGLHALLASETDMVLLQRYSDGNHIRGMLNQHEPDIILLDMYLNERSGISIAKEIKQIRPQAKIIILSLEVNQAFFAELKAIGVEGYISKELDAEDLISVIRKVFEGKSIYGDEKTLHSTSESIMKNDFGLTDRELEIYKLIKEGKSSQEIAEILHRSVMTIRTHRKNIRQKLKSRIRNHDGLFD</sequence>
<dbReference type="Pfam" id="PF00196">
    <property type="entry name" value="GerE"/>
    <property type="match status" value="1"/>
</dbReference>
<protein>
    <submittedName>
        <fullName evidence="6">Response regulator transcription factor</fullName>
    </submittedName>
</protein>
<dbReference type="PROSITE" id="PS50043">
    <property type="entry name" value="HTH_LUXR_2"/>
    <property type="match status" value="1"/>
</dbReference>
<feature type="domain" description="HTH luxR-type" evidence="4">
    <location>
        <begin position="138"/>
        <end position="199"/>
    </location>
</feature>
<dbReference type="Proteomes" id="UP001363035">
    <property type="component" value="Unassembled WGS sequence"/>
</dbReference>
<keyword evidence="1 3" id="KW-0597">Phosphoprotein</keyword>
<evidence type="ECO:0000256" key="1">
    <source>
        <dbReference type="ARBA" id="ARBA00022553"/>
    </source>
</evidence>
<dbReference type="PROSITE" id="PS50110">
    <property type="entry name" value="RESPONSE_REGULATORY"/>
    <property type="match status" value="1"/>
</dbReference>
<dbReference type="InterPro" id="IPR001789">
    <property type="entry name" value="Sig_transdc_resp-reg_receiver"/>
</dbReference>
<dbReference type="RefSeq" id="WP_099367899.1">
    <property type="nucleotide sequence ID" value="NZ_JAYLLN010000007.1"/>
</dbReference>
<dbReference type="InterPro" id="IPR000792">
    <property type="entry name" value="Tscrpt_reg_LuxR_C"/>
</dbReference>
<dbReference type="PRINTS" id="PR00038">
    <property type="entry name" value="HTHLUXR"/>
</dbReference>
<keyword evidence="7" id="KW-1185">Reference proteome</keyword>
<dbReference type="PANTHER" id="PTHR45566:SF2">
    <property type="entry name" value="NARL SUBFAMILY"/>
    <property type="match status" value="1"/>
</dbReference>
<dbReference type="SUPFAM" id="SSF52172">
    <property type="entry name" value="CheY-like"/>
    <property type="match status" value="1"/>
</dbReference>
<dbReference type="SMART" id="SM00448">
    <property type="entry name" value="REC"/>
    <property type="match status" value="1"/>
</dbReference>
<dbReference type="InterPro" id="IPR011006">
    <property type="entry name" value="CheY-like_superfamily"/>
</dbReference>
<dbReference type="CDD" id="cd06170">
    <property type="entry name" value="LuxR_C_like"/>
    <property type="match status" value="1"/>
</dbReference>
<dbReference type="SUPFAM" id="SSF46894">
    <property type="entry name" value="C-terminal effector domain of the bipartite response regulators"/>
    <property type="match status" value="1"/>
</dbReference>
<feature type="modified residue" description="4-aspartylphosphate" evidence="3">
    <location>
        <position position="54"/>
    </location>
</feature>
<dbReference type="PANTHER" id="PTHR45566">
    <property type="entry name" value="HTH-TYPE TRANSCRIPTIONAL REGULATOR YHJB-RELATED"/>
    <property type="match status" value="1"/>
</dbReference>